<organism evidence="2 3">
    <name type="scientific">Polarella glacialis</name>
    <name type="common">Dinoflagellate</name>
    <dbReference type="NCBI Taxonomy" id="89957"/>
    <lineage>
        <taxon>Eukaryota</taxon>
        <taxon>Sar</taxon>
        <taxon>Alveolata</taxon>
        <taxon>Dinophyceae</taxon>
        <taxon>Suessiales</taxon>
        <taxon>Suessiaceae</taxon>
        <taxon>Polarella</taxon>
    </lineage>
</organism>
<reference evidence="2" key="1">
    <citation type="submission" date="2021-02" db="EMBL/GenBank/DDBJ databases">
        <authorList>
            <person name="Dougan E. K."/>
            <person name="Rhodes N."/>
            <person name="Thang M."/>
            <person name="Chan C."/>
        </authorList>
    </citation>
    <scope>NUCLEOTIDE SEQUENCE</scope>
</reference>
<keyword evidence="1" id="KW-0732">Signal</keyword>
<sequence>MLVLRAYALASFAALSASRAPIEALASTQVDDELRAHFECAARCASMPESDRAILENTWRSVGCEEGGPGAHPICGSSMEQLCVGACGGGQQDMTTWLPGAFGSRSPGIAEKQIGGFAADYEAHHACSARCAQEGVSVDAAGPDAAERALETLNRCGVVQLVGAYELTELDRFQRAFDALKSKATAYKKLLDTKQLHDGRSQVYLPFTTPFTSRKALGVGDLVHGVLAKYFRTSGMGFGIDHASVLVSASHSGNQSLHPDVPYFKGLTVSVHTALRDVTTEMGPTYFCPCTGEALIREDWPSSAAIKMSILKRQDCLASSLAPKLTRRGTITVYDGAMFHKGLENGSEQDRPVLKLEVGADDFPDRRNYIQLASASAKKQTLKFRAALGPPLMGDMAPSSTEL</sequence>
<keyword evidence="3" id="KW-1185">Reference proteome</keyword>
<dbReference type="PANTHER" id="PTHR37563">
    <property type="entry name" value="PHYTANOYL-COA DIOXYGENASE FAMILY PROTEIN (AFU_ORTHOLOGUE AFUA_2G03330)"/>
    <property type="match status" value="1"/>
</dbReference>
<dbReference type="PANTHER" id="PTHR37563:SF2">
    <property type="entry name" value="PHYTANOYL-COA DIOXYGENASE FAMILY PROTEIN (AFU_ORTHOLOGUE AFUA_2G03330)"/>
    <property type="match status" value="1"/>
</dbReference>
<dbReference type="InterPro" id="IPR051961">
    <property type="entry name" value="Fungal_Metabolite_Diox"/>
</dbReference>
<feature type="chain" id="PRO_5032445640" evidence="1">
    <location>
        <begin position="25"/>
        <end position="403"/>
    </location>
</feature>
<feature type="signal peptide" evidence="1">
    <location>
        <begin position="1"/>
        <end position="24"/>
    </location>
</feature>
<dbReference type="AlphaFoldDB" id="A0A813FU41"/>
<gene>
    <name evidence="2" type="ORF">PGLA1383_LOCUS35593</name>
</gene>
<dbReference type="EMBL" id="CAJNNV010026339">
    <property type="protein sequence ID" value="CAE8617938.1"/>
    <property type="molecule type" value="Genomic_DNA"/>
</dbReference>
<evidence type="ECO:0000313" key="3">
    <source>
        <dbReference type="Proteomes" id="UP000654075"/>
    </source>
</evidence>
<dbReference type="SUPFAM" id="SSF51197">
    <property type="entry name" value="Clavaminate synthase-like"/>
    <property type="match status" value="1"/>
</dbReference>
<name>A0A813FU41_POLGL</name>
<protein>
    <submittedName>
        <fullName evidence="2">Uncharacterized protein</fullName>
    </submittedName>
</protein>
<comment type="caution">
    <text evidence="2">The sequence shown here is derived from an EMBL/GenBank/DDBJ whole genome shotgun (WGS) entry which is preliminary data.</text>
</comment>
<dbReference type="Pfam" id="PF05721">
    <property type="entry name" value="PhyH"/>
    <property type="match status" value="1"/>
</dbReference>
<dbReference type="OrthoDB" id="8707547at2759"/>
<evidence type="ECO:0000256" key="1">
    <source>
        <dbReference type="SAM" id="SignalP"/>
    </source>
</evidence>
<proteinExistence type="predicted"/>
<dbReference type="Proteomes" id="UP000654075">
    <property type="component" value="Unassembled WGS sequence"/>
</dbReference>
<dbReference type="InterPro" id="IPR008775">
    <property type="entry name" value="Phytyl_CoA_dOase-like"/>
</dbReference>
<evidence type="ECO:0000313" key="2">
    <source>
        <dbReference type="EMBL" id="CAE8617938.1"/>
    </source>
</evidence>
<accession>A0A813FU41</accession>
<dbReference type="Gene3D" id="2.60.120.620">
    <property type="entry name" value="q2cbj1_9rhob like domain"/>
    <property type="match status" value="1"/>
</dbReference>